<reference evidence="2 3" key="1">
    <citation type="journal article" date="2016" name="BMC Genomics">
        <title>Comparative genomics reveals Cyclospora cayetanensis possesses coccidia-like metabolism and invasion components but unique surface antigens.</title>
        <authorList>
            <person name="Liu S."/>
            <person name="Wang L."/>
            <person name="Zheng H."/>
            <person name="Xu Z."/>
            <person name="Roellig D.M."/>
            <person name="Li N."/>
            <person name="Frace M.A."/>
            <person name="Tang K."/>
            <person name="Arrowood M.J."/>
            <person name="Moss D.M."/>
            <person name="Zhang L."/>
            <person name="Feng Y."/>
            <person name="Xiao L."/>
        </authorList>
    </citation>
    <scope>NUCLEOTIDE SEQUENCE [LARGE SCALE GENOMIC DNA]</scope>
    <source>
        <strain evidence="2 3">CHN_HEN01</strain>
    </source>
</reference>
<gene>
    <name evidence="2" type="ORF">cyc_03214</name>
</gene>
<dbReference type="EMBL" id="JROU02000416">
    <property type="protein sequence ID" value="OEH79358.1"/>
    <property type="molecule type" value="Genomic_DNA"/>
</dbReference>
<feature type="region of interest" description="Disordered" evidence="1">
    <location>
        <begin position="1"/>
        <end position="24"/>
    </location>
</feature>
<proteinExistence type="predicted"/>
<dbReference type="VEuPathDB" id="ToxoDB:LOC34619948"/>
<name>A0A1D3D7D1_9EIME</name>
<organism evidence="2 3">
    <name type="scientific">Cyclospora cayetanensis</name>
    <dbReference type="NCBI Taxonomy" id="88456"/>
    <lineage>
        <taxon>Eukaryota</taxon>
        <taxon>Sar</taxon>
        <taxon>Alveolata</taxon>
        <taxon>Apicomplexa</taxon>
        <taxon>Conoidasida</taxon>
        <taxon>Coccidia</taxon>
        <taxon>Eucoccidiorida</taxon>
        <taxon>Eimeriorina</taxon>
        <taxon>Eimeriidae</taxon>
        <taxon>Cyclospora</taxon>
    </lineage>
</organism>
<evidence type="ECO:0000313" key="3">
    <source>
        <dbReference type="Proteomes" id="UP000095192"/>
    </source>
</evidence>
<evidence type="ECO:0000256" key="1">
    <source>
        <dbReference type="SAM" id="MobiDB-lite"/>
    </source>
</evidence>
<dbReference type="VEuPathDB" id="ToxoDB:cyc_03214"/>
<keyword evidence="3" id="KW-1185">Reference proteome</keyword>
<dbReference type="AlphaFoldDB" id="A0A1D3D7D1"/>
<sequence>MPPKRNRRHPRHHPRRASPPCLGAPAGRELLPRRLCHASVEAYNSNNLEGSIYAFHPLQEEVPRALRQSQLLDPKAVEQLSQETLRAHGSSTDRGFVLSPASFEAACSYFKAAVLRLYSQQGWRLAGVEAPPVQQGQPHAPVVEFKAIEPRLSAEPLTVRFLEDDDAAGDSEGQQSPAAAEKGKTRLQTLQRFLGLEPRTPFRWNDSRWSALLRSGLFEEASAVAVLQGDGTAQVRLRLREARQTFLSPGVSFDSALKGCTGELTYQDLNWGGRAWALRGALRRTLGASKTASRLGGPPQSVASTEVSLSNETLRKAAGLWVARLVLSDVSTTHQGPPKDSLNSQQASLGGAARIVGRRRSGATCRLEFPLVGAPEGAPPLGAPEPGQLAIGGLLELEAHRQIALFAQEKRPEASEETEASADAATSTGVSGWAATLQRRVRSVWRQASPLTDPQELSLSEAAANPQLAEAPAGHDTAKASLSISLLQRKEAHPSFLGPPFEVSVQLSGRLGASAPLTVAGLCETSAEAKKTLWGPPADAQAALSDAAAAARETGAGGRGAAIAAAPEAARSVASDRLWGVKESGMLPHSRGLPQWAQGATLRMGAFFRSTGEFLTEKLTARVPFVAAALLQQLQRQRKGQATSPQSQPFVRLDAKGALSVTPYAFLSRPEGKVASGRLHRGVLQRLLRLVDLRGLCLQSVWGAHLFVGSRMLKLLPQGADALLPRAAAAAAAEGPPGEVPTLESEGAPRGLERSPGAAAILQEPHSLILSAEHSLLLPFVIRRQLLPGQVQTSVPLFELVAFVDGVMMPLSLYSGGEKAAAGSLDARNSEGREAPLRIARLSGLHRPSSVAAGVCMAFLTSPFPNLPAWATPCCYPF</sequence>
<accession>A0A1D3D7D1</accession>
<evidence type="ECO:0000313" key="2">
    <source>
        <dbReference type="EMBL" id="OEH79358.1"/>
    </source>
</evidence>
<feature type="region of interest" description="Disordered" evidence="1">
    <location>
        <begin position="409"/>
        <end position="429"/>
    </location>
</feature>
<dbReference type="Proteomes" id="UP000095192">
    <property type="component" value="Unassembled WGS sequence"/>
</dbReference>
<dbReference type="InParanoid" id="A0A1D3D7D1"/>
<protein>
    <submittedName>
        <fullName evidence="2">Uncharacterized protein</fullName>
    </submittedName>
</protein>
<comment type="caution">
    <text evidence="2">The sequence shown here is derived from an EMBL/GenBank/DDBJ whole genome shotgun (WGS) entry which is preliminary data.</text>
</comment>
<feature type="compositionally biased region" description="Basic residues" evidence="1">
    <location>
        <begin position="1"/>
        <end position="16"/>
    </location>
</feature>